<dbReference type="InterPro" id="IPR018378">
    <property type="entry name" value="C-type_lectin_CS"/>
</dbReference>
<dbReference type="Pfam" id="PF00059">
    <property type="entry name" value="Lectin_C"/>
    <property type="match status" value="1"/>
</dbReference>
<dbReference type="PROSITE" id="PS50041">
    <property type="entry name" value="C_TYPE_LECTIN_2"/>
    <property type="match status" value="1"/>
</dbReference>
<accession>F8U091</accession>
<evidence type="ECO:0000256" key="3">
    <source>
        <dbReference type="SAM" id="SignalP"/>
    </source>
</evidence>
<evidence type="ECO:0000259" key="4">
    <source>
        <dbReference type="PROSITE" id="PS50041"/>
    </source>
</evidence>
<feature type="region of interest" description="Disordered" evidence="2">
    <location>
        <begin position="21"/>
        <end position="55"/>
    </location>
</feature>
<evidence type="ECO:0000256" key="2">
    <source>
        <dbReference type="SAM" id="MobiDB-lite"/>
    </source>
</evidence>
<protein>
    <submittedName>
        <fullName evidence="5">Type II antifreeze protein II</fullName>
    </submittedName>
</protein>
<dbReference type="SMART" id="SM00034">
    <property type="entry name" value="CLECT"/>
    <property type="match status" value="1"/>
</dbReference>
<evidence type="ECO:0000256" key="1">
    <source>
        <dbReference type="ARBA" id="ARBA00023157"/>
    </source>
</evidence>
<evidence type="ECO:0000313" key="5">
    <source>
        <dbReference type="EMBL" id="AEH76626.1"/>
    </source>
</evidence>
<name>F8U091_EPIBR</name>
<dbReference type="InterPro" id="IPR016186">
    <property type="entry name" value="C-type_lectin-like/link_sf"/>
</dbReference>
<dbReference type="PROSITE" id="PS00615">
    <property type="entry name" value="C_TYPE_LECTIN_1"/>
    <property type="match status" value="1"/>
</dbReference>
<dbReference type="InterPro" id="IPR050111">
    <property type="entry name" value="C-type_lectin/snaclec_domain"/>
</dbReference>
<dbReference type="SUPFAM" id="SSF56436">
    <property type="entry name" value="C-type lectin-like"/>
    <property type="match status" value="1"/>
</dbReference>
<dbReference type="PRINTS" id="PR01504">
    <property type="entry name" value="PNCREATITSAP"/>
</dbReference>
<dbReference type="AlphaFoldDB" id="F8U091"/>
<organism evidence="5">
    <name type="scientific">Epinephelus bruneus</name>
    <name type="common">Longtooth grouper</name>
    <dbReference type="NCBI Taxonomy" id="323802"/>
    <lineage>
        <taxon>Eukaryota</taxon>
        <taxon>Metazoa</taxon>
        <taxon>Chordata</taxon>
        <taxon>Craniata</taxon>
        <taxon>Vertebrata</taxon>
        <taxon>Euteleostomi</taxon>
        <taxon>Actinopterygii</taxon>
        <taxon>Neopterygii</taxon>
        <taxon>Teleostei</taxon>
        <taxon>Neoteleostei</taxon>
        <taxon>Acanthomorphata</taxon>
        <taxon>Eupercaria</taxon>
        <taxon>Perciformes</taxon>
        <taxon>Serranoidei</taxon>
        <taxon>Serranidae</taxon>
        <taxon>Epinephelinae</taxon>
        <taxon>Epinephelini</taxon>
        <taxon>Epinephelus</taxon>
    </lineage>
</organism>
<proteinExistence type="evidence at transcript level"/>
<feature type="non-terminal residue" evidence="5">
    <location>
        <position position="247"/>
    </location>
</feature>
<feature type="chain" id="PRO_5003378886" evidence="3">
    <location>
        <begin position="20"/>
        <end position="247"/>
    </location>
</feature>
<dbReference type="EMBL" id="JF502026">
    <property type="protein sequence ID" value="AEH76626.1"/>
    <property type="molecule type" value="mRNA"/>
</dbReference>
<dbReference type="InterPro" id="IPR001304">
    <property type="entry name" value="C-type_lectin-like"/>
</dbReference>
<keyword evidence="1" id="KW-1015">Disulfide bond</keyword>
<feature type="signal peptide" evidence="3">
    <location>
        <begin position="1"/>
        <end position="19"/>
    </location>
</feature>
<dbReference type="CDD" id="cd00037">
    <property type="entry name" value="CLECT"/>
    <property type="match status" value="1"/>
</dbReference>
<sequence length="247" mass="28415">MKMLIVSALVCAMVVLTRAAAPPEETPQDETAPPEETPQDETAPPEETPQDETESRLVKRWFLPKLWFKPKPWCKPRPCFKPRPCVKPRPCFKPRPCIKPRPCPVLPRPSVVCPSGWSKCRGHCYRYIPTCMTWTRAERNCQALGGNLASVHNFGEYQAIQNVIYRATRSKRPTWIGGSDAEEDGQWLWSDGTSFNYQNWCQKEPNNYGGRQSCIQMNFSDQKCWDDLQCSRKLPSVCVRNRRILPV</sequence>
<keyword evidence="3" id="KW-0732">Signal</keyword>
<dbReference type="PANTHER" id="PTHR22803">
    <property type="entry name" value="MANNOSE, PHOSPHOLIPASE, LECTIN RECEPTOR RELATED"/>
    <property type="match status" value="1"/>
</dbReference>
<dbReference type="Gene3D" id="3.10.100.10">
    <property type="entry name" value="Mannose-Binding Protein A, subunit A"/>
    <property type="match status" value="1"/>
</dbReference>
<feature type="domain" description="C-type lectin" evidence="4">
    <location>
        <begin position="120"/>
        <end position="239"/>
    </location>
</feature>
<dbReference type="InterPro" id="IPR016187">
    <property type="entry name" value="CTDL_fold"/>
</dbReference>
<reference evidence="5" key="1">
    <citation type="submission" date="2011-03" db="EMBL/GenBank/DDBJ databases">
        <authorList>
            <person name="Kim J.-S."/>
            <person name="Harikrishnan R."/>
            <person name="Heo M.-S."/>
        </authorList>
    </citation>
    <scope>NUCLEOTIDE SEQUENCE</scope>
</reference>